<proteinExistence type="predicted"/>
<evidence type="ECO:0000313" key="3">
    <source>
        <dbReference type="Proteomes" id="UP000282388"/>
    </source>
</evidence>
<protein>
    <recommendedName>
        <fullName evidence="4">DUF342 domain-containing protein</fullName>
    </recommendedName>
</protein>
<dbReference type="EMBL" id="RAXV01000011">
    <property type="protein sequence ID" value="RKG32092.1"/>
    <property type="molecule type" value="Genomic_DNA"/>
</dbReference>
<dbReference type="Proteomes" id="UP000282388">
    <property type="component" value="Unassembled WGS sequence"/>
</dbReference>
<accession>A0A3A8EAN6</accession>
<dbReference type="RefSeq" id="WP_120402122.1">
    <property type="nucleotide sequence ID" value="NZ_RAXV01000011.1"/>
</dbReference>
<evidence type="ECO:0000313" key="2">
    <source>
        <dbReference type="EMBL" id="RKG32092.1"/>
    </source>
</evidence>
<organism evidence="2 3">
    <name type="scientific">Acinetobacter tianfuensis</name>
    <dbReference type="NCBI Taxonomy" id="2419603"/>
    <lineage>
        <taxon>Bacteria</taxon>
        <taxon>Pseudomonadati</taxon>
        <taxon>Pseudomonadota</taxon>
        <taxon>Gammaproteobacteria</taxon>
        <taxon>Moraxellales</taxon>
        <taxon>Moraxellaceae</taxon>
        <taxon>Acinetobacter</taxon>
    </lineage>
</organism>
<feature type="compositionally biased region" description="Gly residues" evidence="1">
    <location>
        <begin position="808"/>
        <end position="817"/>
    </location>
</feature>
<comment type="caution">
    <text evidence="2">The sequence shown here is derived from an EMBL/GenBank/DDBJ whole genome shotgun (WGS) entry which is preliminary data.</text>
</comment>
<gene>
    <name evidence="2" type="ORF">D7V32_06735</name>
</gene>
<reference evidence="2 3" key="1">
    <citation type="submission" date="2018-09" db="EMBL/GenBank/DDBJ databases">
        <title>The draft genome of Acinetobacter spp. strains.</title>
        <authorList>
            <person name="Qin J."/>
            <person name="Feng Y."/>
            <person name="Zong Z."/>
        </authorList>
    </citation>
    <scope>NUCLEOTIDE SEQUENCE [LARGE SCALE GENOMIC DNA]</scope>
    <source>
        <strain evidence="2 3">WCHAc060012</strain>
    </source>
</reference>
<keyword evidence="3" id="KW-1185">Reference proteome</keyword>
<dbReference type="OrthoDB" id="6684881at2"/>
<name>A0A3A8EAN6_9GAMM</name>
<evidence type="ECO:0000256" key="1">
    <source>
        <dbReference type="SAM" id="MobiDB-lite"/>
    </source>
</evidence>
<dbReference type="AlphaFoldDB" id="A0A3A8EAN6"/>
<sequence>MHTLKQQQGMATILLVLLIGITVMLLTATVAKTLVTNREAGVAAHAQTNAQLMGWAGVSAFKEYLLNQGQSNATNITALNGRSITLRSEANKKEIIAKNIRVSGCAAEGADCTVTANISSNNLSSQAATTIEVVYNLTLANGAVAVISENSAINFGGNTVFSGATLIESESPNAKVTLNVDGSLALNLLFKTKNISELNINATGDVYIDCGAQNCGDAIINVTSRGKVTLLTGDNFGDIKALGTVTLYTSATAKNIQSIGNVELSGWSKADNIETMGNVTVSASTVKDVKANGWVSLNTGAKAGKIESNKDVSLWTGSRSQDIFAKGEVEIHTDTTAGNIKAGKKVTVTGINARAKNVETLGAVELWLGGKTDDITAKGNVEVHTGSTAGHIKSAGKVQVIGLGASAQDIYTVGSDIDVSLFATSGSTYKKQTQLSASFNAMTAPTVTINEQSIRQGISDSTAFETKVDVTVYKQDANYIFTKSGKFDRVYLNQLKNKTNTLTYIYENNSQYVLNADGSKQSINSEGFSIGDYTYNGKTYTGAICLTMTNGKCSSEIIGYLPRISIGKTLGIDDDYGYGDILKRWRVRSILNPSALDNATLAPGIMYFEGTLEFAGAANWQADSLTNAYTNSFLAEGEIWSIAFSPRIYAPYEVVREGAEKVGLICNRRLKTVNNADLPITATTPATLSERYLVPMNLCKNDNEFLLNMDKNPDQTNKKVTIDGKSIDKLDLGRVALMANGQIHIGACTRIYGDVLSRKGVTTSAACGITNSPNAITGNIGTQGVNGGLIANHVMGGTKITVPSKNGDGSGTPGTGNGLKASSSKVQWSRYL</sequence>
<feature type="compositionally biased region" description="Polar residues" evidence="1">
    <location>
        <begin position="820"/>
        <end position="832"/>
    </location>
</feature>
<evidence type="ECO:0008006" key="4">
    <source>
        <dbReference type="Google" id="ProtNLM"/>
    </source>
</evidence>
<feature type="region of interest" description="Disordered" evidence="1">
    <location>
        <begin position="800"/>
        <end position="832"/>
    </location>
</feature>